<dbReference type="PANTHER" id="PTHR31569:SF4">
    <property type="entry name" value="SWIM-TYPE DOMAIN-CONTAINING PROTEIN"/>
    <property type="match status" value="1"/>
</dbReference>
<name>A0AAV2S9A2_MEGNR</name>
<feature type="region of interest" description="Disordered" evidence="1">
    <location>
        <begin position="1"/>
        <end position="24"/>
    </location>
</feature>
<organism evidence="3 4">
    <name type="scientific">Meganyctiphanes norvegica</name>
    <name type="common">Northern krill</name>
    <name type="synonym">Thysanopoda norvegica</name>
    <dbReference type="NCBI Taxonomy" id="48144"/>
    <lineage>
        <taxon>Eukaryota</taxon>
        <taxon>Metazoa</taxon>
        <taxon>Ecdysozoa</taxon>
        <taxon>Arthropoda</taxon>
        <taxon>Crustacea</taxon>
        <taxon>Multicrustacea</taxon>
        <taxon>Malacostraca</taxon>
        <taxon>Eumalacostraca</taxon>
        <taxon>Eucarida</taxon>
        <taxon>Euphausiacea</taxon>
        <taxon>Euphausiidae</taxon>
        <taxon>Meganyctiphanes</taxon>
    </lineage>
</organism>
<dbReference type="Proteomes" id="UP001497623">
    <property type="component" value="Unassembled WGS sequence"/>
</dbReference>
<dbReference type="InterPro" id="IPR048324">
    <property type="entry name" value="ZSWIM1-3_RNaseH-like"/>
</dbReference>
<sequence>MVCKHSGEYNPTNKLHTSQVERRNKSTIKTKCPFHLNIYITKDGKHLRLNKILEEHNHILDISIFNNYPENRKLDKELEKKVIEMLAVKGDKKMIQSYLQKQHDKTVTARDLANLSNKAMKTKSSSFPDFIKIVSDTPGIDYALLLESNSCVGIFFQTATMKSTFDAYSKMIFVDSTYKVNDLCMPLTVFMCLDGNGESEIIALALVKNENIESVSWIAEKFVEKNPSYVKVQCIMADKDFVERKVFSSFFPGAIILVCIFHTLRIFKRTITELIMNIDTSKKEEILEILQNIVFAKSLDECNSLITALKENSPQNVIDYFTKNWEETKHQWVKGLQTLYRNFYNLTNNRVESINAKIKSVIKHYPTMTQFFSELMIVVKHYETERDNRAIKAFVNTPIEAPETEDLLYYSKLL</sequence>
<reference evidence="3 4" key="1">
    <citation type="submission" date="2024-05" db="EMBL/GenBank/DDBJ databases">
        <authorList>
            <person name="Wallberg A."/>
        </authorList>
    </citation>
    <scope>NUCLEOTIDE SEQUENCE [LARGE SCALE GENOMIC DNA]</scope>
</reference>
<evidence type="ECO:0000259" key="2">
    <source>
        <dbReference type="Pfam" id="PF21056"/>
    </source>
</evidence>
<feature type="compositionally biased region" description="Polar residues" evidence="1">
    <location>
        <begin position="9"/>
        <end position="18"/>
    </location>
</feature>
<dbReference type="Pfam" id="PF21056">
    <property type="entry name" value="ZSWIM1-3_RNaseH-like"/>
    <property type="match status" value="1"/>
</dbReference>
<proteinExistence type="predicted"/>
<dbReference type="AlphaFoldDB" id="A0AAV2S9A2"/>
<comment type="caution">
    <text evidence="3">The sequence shown here is derived from an EMBL/GenBank/DDBJ whole genome shotgun (WGS) entry which is preliminary data.</text>
</comment>
<accession>A0AAV2S9A2</accession>
<gene>
    <name evidence="3" type="ORF">MNOR_LOCUS33079</name>
</gene>
<dbReference type="InterPro" id="IPR052579">
    <property type="entry name" value="Zinc_finger_SWIM"/>
</dbReference>
<evidence type="ECO:0000256" key="1">
    <source>
        <dbReference type="SAM" id="MobiDB-lite"/>
    </source>
</evidence>
<evidence type="ECO:0000313" key="3">
    <source>
        <dbReference type="EMBL" id="CAL4164014.1"/>
    </source>
</evidence>
<evidence type="ECO:0000313" key="4">
    <source>
        <dbReference type="Proteomes" id="UP001497623"/>
    </source>
</evidence>
<protein>
    <recommendedName>
        <fullName evidence="2">ZSWIM1/3 RNaseH-like domain-containing protein</fullName>
    </recommendedName>
</protein>
<feature type="domain" description="ZSWIM1/3 RNaseH-like" evidence="2">
    <location>
        <begin position="147"/>
        <end position="256"/>
    </location>
</feature>
<keyword evidence="4" id="KW-1185">Reference proteome</keyword>
<feature type="non-terminal residue" evidence="3">
    <location>
        <position position="414"/>
    </location>
</feature>
<dbReference type="EMBL" id="CAXKWB010046619">
    <property type="protein sequence ID" value="CAL4164014.1"/>
    <property type="molecule type" value="Genomic_DNA"/>
</dbReference>
<dbReference type="PANTHER" id="PTHR31569">
    <property type="entry name" value="SWIM-TYPE DOMAIN-CONTAINING PROTEIN"/>
    <property type="match status" value="1"/>
</dbReference>